<accession>A0A250XK52</accession>
<proteinExistence type="predicted"/>
<feature type="region of interest" description="Disordered" evidence="1">
    <location>
        <begin position="91"/>
        <end position="115"/>
    </location>
</feature>
<dbReference type="InterPro" id="IPR016024">
    <property type="entry name" value="ARM-type_fold"/>
</dbReference>
<evidence type="ECO:0000256" key="1">
    <source>
        <dbReference type="SAM" id="MobiDB-lite"/>
    </source>
</evidence>
<comment type="caution">
    <text evidence="3">The sequence shown here is derived from an EMBL/GenBank/DDBJ whole genome shotgun (WGS) entry which is preliminary data.</text>
</comment>
<evidence type="ECO:0000313" key="4">
    <source>
        <dbReference type="Proteomes" id="UP000232323"/>
    </source>
</evidence>
<dbReference type="InterPro" id="IPR052587">
    <property type="entry name" value="TELO2-interacting_protein_1"/>
</dbReference>
<dbReference type="STRING" id="1157962.A0A250XK52"/>
<dbReference type="EMBL" id="BEGY01000093">
    <property type="protein sequence ID" value="GAX83180.1"/>
    <property type="molecule type" value="Genomic_DNA"/>
</dbReference>
<dbReference type="GO" id="GO:0005737">
    <property type="term" value="C:cytoplasm"/>
    <property type="evidence" value="ECO:0007669"/>
    <property type="project" value="TreeGrafter"/>
</dbReference>
<feature type="compositionally biased region" description="Polar residues" evidence="1">
    <location>
        <begin position="91"/>
        <end position="104"/>
    </location>
</feature>
<feature type="region of interest" description="Disordered" evidence="1">
    <location>
        <begin position="193"/>
        <end position="212"/>
    </location>
</feature>
<dbReference type="PANTHER" id="PTHR18460">
    <property type="entry name" value="TEL2 INTERACTING PROTEIN 1 TTI1 FAMILY MEMBER"/>
    <property type="match status" value="1"/>
</dbReference>
<dbReference type="Pfam" id="PF24181">
    <property type="entry name" value="TPR_TTI1_C"/>
    <property type="match status" value="1"/>
</dbReference>
<dbReference type="Gene3D" id="1.25.10.10">
    <property type="entry name" value="Leucine-rich Repeat Variant"/>
    <property type="match status" value="1"/>
</dbReference>
<dbReference type="Proteomes" id="UP000232323">
    <property type="component" value="Unassembled WGS sequence"/>
</dbReference>
<gene>
    <name evidence="3" type="ORF">CEUSTIGMA_g10606.t1</name>
</gene>
<feature type="region of interest" description="Disordered" evidence="1">
    <location>
        <begin position="557"/>
        <end position="579"/>
    </location>
</feature>
<keyword evidence="4" id="KW-1185">Reference proteome</keyword>
<dbReference type="SUPFAM" id="SSF48371">
    <property type="entry name" value="ARM repeat"/>
    <property type="match status" value="1"/>
</dbReference>
<feature type="compositionally biased region" description="Low complexity" evidence="1">
    <location>
        <begin position="193"/>
        <end position="206"/>
    </location>
</feature>
<dbReference type="InterPro" id="IPR011989">
    <property type="entry name" value="ARM-like"/>
</dbReference>
<name>A0A250XK52_9CHLO</name>
<organism evidence="3 4">
    <name type="scientific">Chlamydomonas eustigma</name>
    <dbReference type="NCBI Taxonomy" id="1157962"/>
    <lineage>
        <taxon>Eukaryota</taxon>
        <taxon>Viridiplantae</taxon>
        <taxon>Chlorophyta</taxon>
        <taxon>core chlorophytes</taxon>
        <taxon>Chlorophyceae</taxon>
        <taxon>CS clade</taxon>
        <taxon>Chlamydomonadales</taxon>
        <taxon>Chlamydomonadaceae</taxon>
        <taxon>Chlamydomonas</taxon>
    </lineage>
</organism>
<dbReference type="Pfam" id="PF21547">
    <property type="entry name" value="TTI1"/>
    <property type="match status" value="1"/>
</dbReference>
<dbReference type="OrthoDB" id="542302at2759"/>
<sequence length="958" mass="101676">MPLDLGPKEACRLLVQRPAILALFTNSAMQSLVFDPESAIMLLHAKHEGGLHLSGAAVPSAYDDKTSPSTTLGEENEGAFLINQNLPSETQLASTSPSLDSSGKPSCPSRAAHPTKVVTSAPLLPRMPPYLMYIASTRCYEAVATVFRCLGYLSAQADTAASDTSSSNNNLHVLLDALLTKLRTSLNGHSTSLSSEFESDASSQGSGTSNPGGTAWQLHSAALVVAATEVMYGASGLWKSPFHKEQNSSVNDLNQDNAVSSSTSKPVDMYGTLALDLLQELIKSRLWGLQTYVLEEADGEDTKVSSSRSQPKVQQKVVAQTLAMNILLSRCLLDSVGTMARCLGAERMRDKVLRTVLLPLMERLADPASAVRSAAEGALASLCLHCGYSQGGLGQLVAENADYVVDALCRQLRDLRQHPRAPQLMAGLLELSGVVPELLPIMAEPLQAALKGVSILSRRQESGYTRSFLAVLKHVSAGAGIEASMVSGRTGAATRRIKLLFEQHERSPLGVPADDDITGMPSSSAARANNLETAEVFFKERLRRKTLATDKMSGVDFESESSGCVHQSVGEEEQGGPEPSSFIMSAADCDAAEDRLRRAHAAATLLFSTVEAAAPLISASNLRDAISALDICCTSLRGLKASTHTTETDLQLIEEVGHHKGAGAVRPVRPETPRLLPSLATCWPFLLAALRDHRTPVVEQSLSLLSLAAELGGSHFMASRLRHQALPILMQLLRHGVASPISTSTGSLSHGSNAGTTRQNLESLLYGSKHILKGLHVVPTPASAPSHHQGQHLMAPAAVCRIQVSTLACLSAICACSQASPSIRAIAWDIAISALPFCGVSHPDALQAAAYDAVLAASSLDADSVWFLLYDVIQSCKEGKQASRSMETGAGGLSSWRGCSAVRTQKKASNSETLQWPLPANVQQACAQAALHLISKIEAGVKSGWHDRLPALTPPEIT</sequence>
<dbReference type="PANTHER" id="PTHR18460:SF3">
    <property type="entry name" value="TELO2-INTERACTING PROTEIN 1 HOMOLOG"/>
    <property type="match status" value="1"/>
</dbReference>
<dbReference type="AlphaFoldDB" id="A0A250XK52"/>
<dbReference type="InterPro" id="IPR057567">
    <property type="entry name" value="TPR_TTI1_C"/>
</dbReference>
<evidence type="ECO:0000259" key="2">
    <source>
        <dbReference type="Pfam" id="PF24181"/>
    </source>
</evidence>
<feature type="domain" description="TTI1 C-terminal TPR" evidence="2">
    <location>
        <begin position="527"/>
        <end position="866"/>
    </location>
</feature>
<protein>
    <recommendedName>
        <fullName evidence="2">TTI1 C-terminal TPR domain-containing protein</fullName>
    </recommendedName>
</protein>
<evidence type="ECO:0000313" key="3">
    <source>
        <dbReference type="EMBL" id="GAX83180.1"/>
    </source>
</evidence>
<reference evidence="3 4" key="1">
    <citation type="submission" date="2017-08" db="EMBL/GenBank/DDBJ databases">
        <title>Acidophilic green algal genome provides insights into adaptation to an acidic environment.</title>
        <authorList>
            <person name="Hirooka S."/>
            <person name="Hirose Y."/>
            <person name="Kanesaki Y."/>
            <person name="Higuchi S."/>
            <person name="Fujiwara T."/>
            <person name="Onuma R."/>
            <person name="Era A."/>
            <person name="Ohbayashi R."/>
            <person name="Uzuka A."/>
            <person name="Nozaki H."/>
            <person name="Yoshikawa H."/>
            <person name="Miyagishima S.Y."/>
        </authorList>
    </citation>
    <scope>NUCLEOTIDE SEQUENCE [LARGE SCALE GENOMIC DNA]</scope>
    <source>
        <strain evidence="3 4">NIES-2499</strain>
    </source>
</reference>
<dbReference type="InterPro" id="IPR049362">
    <property type="entry name" value="TTI1_rpt"/>
</dbReference>